<evidence type="ECO:0008006" key="4">
    <source>
        <dbReference type="Google" id="ProtNLM"/>
    </source>
</evidence>
<feature type="chain" id="PRO_5038640029" description="Secreted protein" evidence="1">
    <location>
        <begin position="26"/>
        <end position="244"/>
    </location>
</feature>
<name>A0A0N9NMA0_9ACTN</name>
<reference evidence="2 3" key="2">
    <citation type="journal article" date="2017" name="Int. J. Syst. Evol. Microbiol.">
        <title>Gordonia phthalatica sp. nov., a di-n-butyl phthalate-degrading bacterium isolated from activated sludge.</title>
        <authorList>
            <person name="Jin D."/>
            <person name="Kong X."/>
            <person name="Jia M."/>
            <person name="Yu X."/>
            <person name="Wang X."/>
            <person name="Zhuang X."/>
            <person name="Deng Y."/>
            <person name="Bai Z."/>
        </authorList>
    </citation>
    <scope>NUCLEOTIDE SEQUENCE [LARGE SCALE GENOMIC DNA]</scope>
    <source>
        <strain evidence="2 3">QH-11</strain>
    </source>
</reference>
<evidence type="ECO:0000313" key="2">
    <source>
        <dbReference type="EMBL" id="ALG86960.1"/>
    </source>
</evidence>
<accession>A0A0N9NMA0</accession>
<dbReference type="PATRIC" id="fig|1136941.3.peg.3260"/>
<dbReference type="RefSeq" id="WP_062395528.1">
    <property type="nucleotide sequence ID" value="NZ_CP011853.1"/>
</dbReference>
<evidence type="ECO:0000313" key="3">
    <source>
        <dbReference type="Proteomes" id="UP000063789"/>
    </source>
</evidence>
<dbReference type="OrthoDB" id="4548707at2"/>
<dbReference type="STRING" id="1136941.ACH46_15955"/>
<proteinExistence type="predicted"/>
<keyword evidence="3" id="KW-1185">Reference proteome</keyword>
<dbReference type="EMBL" id="CP011853">
    <property type="protein sequence ID" value="ALG86960.1"/>
    <property type="molecule type" value="Genomic_DNA"/>
</dbReference>
<dbReference type="AlphaFoldDB" id="A0A0N9NMA0"/>
<feature type="signal peptide" evidence="1">
    <location>
        <begin position="1"/>
        <end position="25"/>
    </location>
</feature>
<gene>
    <name evidence="2" type="ORF">ACH46_15955</name>
</gene>
<dbReference type="KEGG" id="goq:ACH46_15955"/>
<dbReference type="Proteomes" id="UP000063789">
    <property type="component" value="Chromosome"/>
</dbReference>
<evidence type="ECO:0000256" key="1">
    <source>
        <dbReference type="SAM" id="SignalP"/>
    </source>
</evidence>
<reference evidence="3" key="1">
    <citation type="submission" date="2015-06" db="EMBL/GenBank/DDBJ databases">
        <title>Complete genome sequence and metabolic analysis of phthalate degradation pathway in Gordonia sp. QH-11.</title>
        <authorList>
            <person name="Jin D."/>
            <person name="Kong X."/>
            <person name="Bai Z."/>
        </authorList>
    </citation>
    <scope>NUCLEOTIDE SEQUENCE [LARGE SCALE GENOMIC DNA]</scope>
    <source>
        <strain evidence="3">QH-11</strain>
    </source>
</reference>
<organism evidence="2 3">
    <name type="scientific">Gordonia phthalatica</name>
    <dbReference type="NCBI Taxonomy" id="1136941"/>
    <lineage>
        <taxon>Bacteria</taxon>
        <taxon>Bacillati</taxon>
        <taxon>Actinomycetota</taxon>
        <taxon>Actinomycetes</taxon>
        <taxon>Mycobacteriales</taxon>
        <taxon>Gordoniaceae</taxon>
        <taxon>Gordonia</taxon>
    </lineage>
</organism>
<keyword evidence="1" id="KW-0732">Signal</keyword>
<protein>
    <recommendedName>
        <fullName evidence="4">Secreted protein</fullName>
    </recommendedName>
</protein>
<sequence length="244" mass="24686">MSTHTLRRRIAGAVATAAVFGTGLAVPTITEAGPASAAECNQTSLTKRSDAFADYIFQKSVPAQVGEGTSVTYSVAVSTTGSGNPYVQKVRDLPATVLENVKPTVEVKAFTLIGGILGGGGAFGDLIEKSTVNPANVHQDRGGWRIDHTGYAVFAGKAFVAEFTYKLPSSIKAGTQFVSRGAAINATPAPTVTEVAVGAVCTNIRGQNAGEAISGSMDSNGLGSSDGQLSSTGGLGDIVGGMLS</sequence>